<dbReference type="AlphaFoldDB" id="A0A1X7ULR9"/>
<keyword evidence="8" id="KW-1133">Transmembrane helix</keyword>
<feature type="transmembrane region" description="Helical" evidence="8">
    <location>
        <begin position="455"/>
        <end position="480"/>
    </location>
</feature>
<feature type="transmembrane region" description="Helical" evidence="8">
    <location>
        <begin position="668"/>
        <end position="692"/>
    </location>
</feature>
<dbReference type="InterPro" id="IPR006626">
    <property type="entry name" value="PbH1"/>
</dbReference>
<feature type="transmembrane region" description="Helical" evidence="8">
    <location>
        <begin position="591"/>
        <end position="611"/>
    </location>
</feature>
<evidence type="ECO:0000256" key="3">
    <source>
        <dbReference type="ARBA" id="ARBA00004613"/>
    </source>
</evidence>
<evidence type="ECO:0000256" key="7">
    <source>
        <dbReference type="ARBA" id="ARBA00023237"/>
    </source>
</evidence>
<evidence type="ECO:0000256" key="4">
    <source>
        <dbReference type="ARBA" id="ARBA00022525"/>
    </source>
</evidence>
<dbReference type="SUPFAM" id="SSF51126">
    <property type="entry name" value="Pectin lyase-like"/>
    <property type="match status" value="1"/>
</dbReference>
<dbReference type="NCBIfam" id="TIGR01376">
    <property type="entry name" value="POMP_repeat"/>
    <property type="match status" value="1"/>
</dbReference>
<organism evidence="9">
    <name type="scientific">Amphimedon queenslandica</name>
    <name type="common">Sponge</name>
    <dbReference type="NCBI Taxonomy" id="400682"/>
    <lineage>
        <taxon>Eukaryota</taxon>
        <taxon>Metazoa</taxon>
        <taxon>Porifera</taxon>
        <taxon>Demospongiae</taxon>
        <taxon>Heteroscleromorpha</taxon>
        <taxon>Haplosclerida</taxon>
        <taxon>Niphatidae</taxon>
        <taxon>Amphimedon</taxon>
    </lineage>
</organism>
<comment type="subcellular location">
    <subcellularLocation>
        <location evidence="1">Cell envelope</location>
    </subcellularLocation>
    <subcellularLocation>
        <location evidence="2">Cell outer membrane</location>
    </subcellularLocation>
    <subcellularLocation>
        <location evidence="3">Secreted</location>
    </subcellularLocation>
</comment>
<evidence type="ECO:0000256" key="5">
    <source>
        <dbReference type="ARBA" id="ARBA00022729"/>
    </source>
</evidence>
<evidence type="ECO:0000256" key="1">
    <source>
        <dbReference type="ARBA" id="ARBA00004196"/>
    </source>
</evidence>
<protein>
    <submittedName>
        <fullName evidence="9">Uncharacterized protein</fullName>
    </submittedName>
</protein>
<feature type="transmembrane region" description="Helical" evidence="8">
    <location>
        <begin position="617"/>
        <end position="632"/>
    </location>
</feature>
<feature type="transmembrane region" description="Helical" evidence="8">
    <location>
        <begin position="538"/>
        <end position="558"/>
    </location>
</feature>
<dbReference type="InterPro" id="IPR011050">
    <property type="entry name" value="Pectin_lyase_fold/virulence"/>
</dbReference>
<reference evidence="9" key="1">
    <citation type="submission" date="2017-05" db="UniProtKB">
        <authorList>
            <consortium name="EnsemblMetazoa"/>
        </authorList>
    </citation>
    <scope>IDENTIFICATION</scope>
</reference>
<sequence>MGIALTYYDHDFINITNSNIKNTQFGIAILQGTNNEVHLVNITTDITNNNGIRFYSRWSIDVNTVHLTGVLITNSFKPALHVVCNGRCTLRLTNVTITNNSNTGIIILGKWNIYFTNRPSFISNNRSPTNGGGIWIDRYSSVTSSTEVYFINNTAQGMGGAIYVNEVRYSTFIYNHLTFKNFIPIFKNNSALVSGDNIYNGVYHGQVALSNEFLNVANCQNISFSKYVTSAPIGVCLCGDGLTVNCDDRSLDGVIYPGQSINLSLVTVGVCGGISSSVLVTSDTQSLEVVHVNVNQETVRKCKNFTYAINKIENEGTFQIGIRKSAANIGLINSQVAVSIRFMECPLGLRVVSGSCQCDNMIGAINGTHCDINKSPHHISRSGNNWLYYSQEYQCVVAHTNCPFDYCDTSTVHLSLNESDLQCRNGRSGILCGGCQPGLSLMLGSNQCQACSNEYLSLVAAFMIAGIALVVFLMVSKLAVSSGSINGLLFYANVVKLNEAALFSNGSIPVLSQFIAWLNLDLGIQTCFFNGLDSYWKTWLQFAFLLYIWLLIGIIIIGCNHSARLARLCGNNGVPPFIDAYTGPYKDQYRYWTGLLLIIRLLLTTVFSYTTGTIPEINNYIIAVVAAILLYKSRNVYRANKLNILEAFYLINLGVMAQLNAVSVGMNLHISSIVTSVSISLSMIPLIVIITLPVSSKVARYFYVRCSCIKKYTETGDEEEQNPLLMNEEELHSPTRIVMGRESMIFDFNITKYKFKIYAK</sequence>
<evidence type="ECO:0000256" key="8">
    <source>
        <dbReference type="SAM" id="Phobius"/>
    </source>
</evidence>
<feature type="transmembrane region" description="Helical" evidence="8">
    <location>
        <begin position="500"/>
        <end position="518"/>
    </location>
</feature>
<accession>A0A1X7ULR9</accession>
<dbReference type="Pfam" id="PF02415">
    <property type="entry name" value="Chlam_PMP"/>
    <property type="match status" value="1"/>
</dbReference>
<keyword evidence="8" id="KW-0812">Transmembrane</keyword>
<evidence type="ECO:0000256" key="6">
    <source>
        <dbReference type="ARBA" id="ARBA00023136"/>
    </source>
</evidence>
<keyword evidence="6 8" id="KW-0472">Membrane</keyword>
<dbReference type="InParanoid" id="A0A1X7ULR9"/>
<keyword evidence="7" id="KW-0998">Cell outer membrane</keyword>
<keyword evidence="5" id="KW-0732">Signal</keyword>
<evidence type="ECO:0000313" key="9">
    <source>
        <dbReference type="EnsemblMetazoa" id="Aqu2.1.28444_001"/>
    </source>
</evidence>
<dbReference type="GO" id="GO:0005576">
    <property type="term" value="C:extracellular region"/>
    <property type="evidence" value="ECO:0007669"/>
    <property type="project" value="UniProtKB-SubCell"/>
</dbReference>
<keyword evidence="4" id="KW-0964">Secreted</keyword>
<evidence type="ECO:0000256" key="2">
    <source>
        <dbReference type="ARBA" id="ARBA00004442"/>
    </source>
</evidence>
<name>A0A1X7ULR9_AMPQE</name>
<dbReference type="SMART" id="SM00710">
    <property type="entry name" value="PbH1"/>
    <property type="match status" value="5"/>
</dbReference>
<proteinExistence type="predicted"/>
<dbReference type="InterPro" id="IPR003368">
    <property type="entry name" value="POMP_repeat"/>
</dbReference>
<dbReference type="EnsemblMetazoa" id="Aqu2.1.28444_001">
    <property type="protein sequence ID" value="Aqu2.1.28444_001"/>
    <property type="gene ID" value="Aqu2.1.28444"/>
</dbReference>
<feature type="transmembrane region" description="Helical" evidence="8">
    <location>
        <begin position="644"/>
        <end position="662"/>
    </location>
</feature>